<evidence type="ECO:0000256" key="3">
    <source>
        <dbReference type="SAM" id="MobiDB-lite"/>
    </source>
</evidence>
<evidence type="ECO:0000256" key="1">
    <source>
        <dbReference type="ARBA" id="ARBA00022676"/>
    </source>
</evidence>
<accession>A0A316F555</accession>
<feature type="compositionally biased region" description="Low complexity" evidence="3">
    <location>
        <begin position="115"/>
        <end position="160"/>
    </location>
</feature>
<evidence type="ECO:0000313" key="5">
    <source>
        <dbReference type="Proteomes" id="UP000245697"/>
    </source>
</evidence>
<dbReference type="CDD" id="cd06533">
    <property type="entry name" value="Glyco_transf_WecG_TagA"/>
    <property type="match status" value="1"/>
</dbReference>
<evidence type="ECO:0000313" key="4">
    <source>
        <dbReference type="EMBL" id="PWK40781.1"/>
    </source>
</evidence>
<dbReference type="Pfam" id="PF03808">
    <property type="entry name" value="Glyco_tran_WecG"/>
    <property type="match status" value="2"/>
</dbReference>
<dbReference type="GO" id="GO:0016758">
    <property type="term" value="F:hexosyltransferase activity"/>
    <property type="evidence" value="ECO:0007669"/>
    <property type="project" value="TreeGrafter"/>
</dbReference>
<feature type="region of interest" description="Disordered" evidence="3">
    <location>
        <begin position="115"/>
        <end position="316"/>
    </location>
</feature>
<feature type="compositionally biased region" description="Basic and acidic residues" evidence="3">
    <location>
        <begin position="278"/>
        <end position="289"/>
    </location>
</feature>
<organism evidence="4 5">
    <name type="scientific">Actinoplanes xinjiangensis</name>
    <dbReference type="NCBI Taxonomy" id="512350"/>
    <lineage>
        <taxon>Bacteria</taxon>
        <taxon>Bacillati</taxon>
        <taxon>Actinomycetota</taxon>
        <taxon>Actinomycetes</taxon>
        <taxon>Micromonosporales</taxon>
        <taxon>Micromonosporaceae</taxon>
        <taxon>Actinoplanes</taxon>
    </lineage>
</organism>
<proteinExistence type="predicted"/>
<keyword evidence="5" id="KW-1185">Reference proteome</keyword>
<dbReference type="RefSeq" id="WP_239170313.1">
    <property type="nucleotide sequence ID" value="NZ_BONA01000059.1"/>
</dbReference>
<dbReference type="PANTHER" id="PTHR34136:SF1">
    <property type="entry name" value="UDP-N-ACETYL-D-MANNOSAMINURONIC ACID TRANSFERASE"/>
    <property type="match status" value="1"/>
</dbReference>
<name>A0A316F555_9ACTN</name>
<dbReference type="Proteomes" id="UP000245697">
    <property type="component" value="Unassembled WGS sequence"/>
</dbReference>
<dbReference type="AlphaFoldDB" id="A0A316F555"/>
<dbReference type="NCBIfam" id="TIGR00696">
    <property type="entry name" value="wecG_tagA_cpsF"/>
    <property type="match status" value="1"/>
</dbReference>
<keyword evidence="1" id="KW-0328">Glycosyltransferase</keyword>
<evidence type="ECO:0000256" key="2">
    <source>
        <dbReference type="ARBA" id="ARBA00022679"/>
    </source>
</evidence>
<dbReference type="PANTHER" id="PTHR34136">
    <property type="match status" value="1"/>
</dbReference>
<feature type="compositionally biased region" description="Basic and acidic residues" evidence="3">
    <location>
        <begin position="303"/>
        <end position="313"/>
    </location>
</feature>
<protein>
    <submittedName>
        <fullName evidence="4">Exopolysaccharide biosynthesis WecB/TagA/CpsF family protein</fullName>
    </submittedName>
</protein>
<sequence length="482" mass="50067">MTIEAFDRVHLDGTGIDRITEDEVVAVVRESLAHGRGGRIITPNVDILRRASADPGVRRHLDDADLIVADGMPLVWASRLGGSPLPERVAGSSLIWSLSEGLGRDARSIFIIGGTPATGSTPATTATRDTTAAGGTPATAGTRATATGTAAVTGTAPGRGPAHRRTSRAAGPPAPPGQAPAGSHRRLSDAETTVETSREDPVPAAESHTGVWPSSGRGDVPAPEGHSGVPVPGRGGVPGPEGHSDGPGQEGRSDVSGLDGRDDIAGMEGRGDVAASEGRGDVSARERGGGARTATKVRTVGRTVDRDRTRRSDSSGVTSAAVKAALGAVAAVKAARIAGKDGAARAADRLTDAFPGLRIAGTLSPDYGFEEDEATYADFCATVVAARPDLVFVGLGFPKQELVIERLRPHLPNSWFVGCGAAVNFVAGDIERAPLWMQRTGLEWAHRLGIEPRRLAGRYLRHDAPYALRLLARAPRRRSLRP</sequence>
<dbReference type="EMBL" id="QGGR01000018">
    <property type="protein sequence ID" value="PWK40781.1"/>
    <property type="molecule type" value="Genomic_DNA"/>
</dbReference>
<reference evidence="4 5" key="1">
    <citation type="submission" date="2018-05" db="EMBL/GenBank/DDBJ databases">
        <title>Genomic Encyclopedia of Archaeal and Bacterial Type Strains, Phase II (KMG-II): from individual species to whole genera.</title>
        <authorList>
            <person name="Goeker M."/>
        </authorList>
    </citation>
    <scope>NUCLEOTIDE SEQUENCE [LARGE SCALE GENOMIC DNA]</scope>
    <source>
        <strain evidence="4 5">DSM 45184</strain>
    </source>
</reference>
<dbReference type="InterPro" id="IPR004629">
    <property type="entry name" value="WecG_TagA_CpsF"/>
</dbReference>
<gene>
    <name evidence="4" type="ORF">BC793_11810</name>
</gene>
<comment type="caution">
    <text evidence="4">The sequence shown here is derived from an EMBL/GenBank/DDBJ whole genome shotgun (WGS) entry which is preliminary data.</text>
</comment>
<keyword evidence="2" id="KW-0808">Transferase</keyword>